<organism evidence="3 4">
    <name type="scientific">Porites evermanni</name>
    <dbReference type="NCBI Taxonomy" id="104178"/>
    <lineage>
        <taxon>Eukaryota</taxon>
        <taxon>Metazoa</taxon>
        <taxon>Cnidaria</taxon>
        <taxon>Anthozoa</taxon>
        <taxon>Hexacorallia</taxon>
        <taxon>Scleractinia</taxon>
        <taxon>Fungiina</taxon>
        <taxon>Poritidae</taxon>
        <taxon>Porites</taxon>
    </lineage>
</organism>
<dbReference type="SMART" id="SM00348">
    <property type="entry name" value="IRF"/>
    <property type="match status" value="2"/>
</dbReference>
<dbReference type="Proteomes" id="UP001159427">
    <property type="component" value="Unassembled WGS sequence"/>
</dbReference>
<name>A0ABN8LHY6_9CNID</name>
<dbReference type="Pfam" id="PF00605">
    <property type="entry name" value="IRF"/>
    <property type="match status" value="2"/>
</dbReference>
<keyword evidence="4" id="KW-1185">Reference proteome</keyword>
<evidence type="ECO:0000259" key="2">
    <source>
        <dbReference type="PROSITE" id="PS51507"/>
    </source>
</evidence>
<dbReference type="PANTHER" id="PTHR11949:SF53">
    <property type="entry name" value="IRF TRYPTOPHAN PENTAD REPEAT DOMAIN-CONTAINING PROTEIN"/>
    <property type="match status" value="1"/>
</dbReference>
<reference evidence="3 4" key="1">
    <citation type="submission" date="2022-05" db="EMBL/GenBank/DDBJ databases">
        <authorList>
            <consortium name="Genoscope - CEA"/>
            <person name="William W."/>
        </authorList>
    </citation>
    <scope>NUCLEOTIDE SEQUENCE [LARGE SCALE GENOMIC DNA]</scope>
</reference>
<gene>
    <name evidence="3" type="ORF">PEVE_00011123</name>
</gene>
<dbReference type="PROSITE" id="PS51507">
    <property type="entry name" value="IRF_2"/>
    <property type="match status" value="2"/>
</dbReference>
<evidence type="ECO:0000313" key="4">
    <source>
        <dbReference type="Proteomes" id="UP001159427"/>
    </source>
</evidence>
<sequence>MRSRLRVSSPERTLKGSKQRLHFTPWLKEQIESGDIYGVEWIDKDLGIFKIIWVRADNPEFKLETHAELFKRWASHTGRYRPGDQPDPSTWKTRFRCALQKMSDIMEIRHLEGTKPYRVFKFEPKQKGNSSRRRRRPCFTSETNSSLGETVSGLQQQLVPNHYWSYAGVSDWDTQNTERMHQRIKLRLRDWLKELIDAGLYGLKWEGDPRKRTLRTPWKNCSRHGLSVKDDAALFRAWATYTGKNKEGRDLPDPRKWKTNFRCALNALPDIKEIREESCPRGKDAYKIYKMRPVRGRSRVFIPQSDVYLVYTEAI</sequence>
<evidence type="ECO:0000313" key="3">
    <source>
        <dbReference type="EMBL" id="CAH3015086.1"/>
    </source>
</evidence>
<comment type="caution">
    <text evidence="3">The sequence shown here is derived from an EMBL/GenBank/DDBJ whole genome shotgun (WGS) entry which is preliminary data.</text>
</comment>
<feature type="region of interest" description="Disordered" evidence="1">
    <location>
        <begin position="125"/>
        <end position="146"/>
    </location>
</feature>
<evidence type="ECO:0000256" key="1">
    <source>
        <dbReference type="SAM" id="MobiDB-lite"/>
    </source>
</evidence>
<dbReference type="InterPro" id="IPR001346">
    <property type="entry name" value="Interferon_reg_fact_DNA-bd_dom"/>
</dbReference>
<dbReference type="SUPFAM" id="SSF46785">
    <property type="entry name" value="Winged helix' DNA-binding domain"/>
    <property type="match status" value="2"/>
</dbReference>
<feature type="domain" description="IRF tryptophan pentad repeat" evidence="2">
    <location>
        <begin position="185"/>
        <end position="293"/>
    </location>
</feature>
<accession>A0ABN8LHY6</accession>
<protein>
    <recommendedName>
        <fullName evidence="2">IRF tryptophan pentad repeat domain-containing protein</fullName>
    </recommendedName>
</protein>
<dbReference type="InterPro" id="IPR036388">
    <property type="entry name" value="WH-like_DNA-bd_sf"/>
</dbReference>
<feature type="domain" description="IRF tryptophan pentad repeat" evidence="2">
    <location>
        <begin position="20"/>
        <end position="124"/>
    </location>
</feature>
<dbReference type="CDD" id="cd00103">
    <property type="entry name" value="IRF"/>
    <property type="match status" value="1"/>
</dbReference>
<dbReference type="EMBL" id="CALNXI010000018">
    <property type="protein sequence ID" value="CAH3015086.1"/>
    <property type="molecule type" value="Genomic_DNA"/>
</dbReference>
<dbReference type="PANTHER" id="PTHR11949">
    <property type="entry name" value="INTERFERON REGULATORY FACTOR"/>
    <property type="match status" value="1"/>
</dbReference>
<proteinExistence type="predicted"/>
<dbReference type="Gene3D" id="1.10.10.10">
    <property type="entry name" value="Winged helix-like DNA-binding domain superfamily/Winged helix DNA-binding domain"/>
    <property type="match status" value="2"/>
</dbReference>
<dbReference type="PRINTS" id="PR00267">
    <property type="entry name" value="INTFRNREGFCT"/>
</dbReference>
<dbReference type="InterPro" id="IPR036390">
    <property type="entry name" value="WH_DNA-bd_sf"/>
</dbReference>